<dbReference type="SUPFAM" id="SSF51735">
    <property type="entry name" value="NAD(P)-binding Rossmann-fold domains"/>
    <property type="match status" value="1"/>
</dbReference>
<dbReference type="InterPro" id="IPR020904">
    <property type="entry name" value="Sc_DH/Rdtase_CS"/>
</dbReference>
<dbReference type="GO" id="GO:0016491">
    <property type="term" value="F:oxidoreductase activity"/>
    <property type="evidence" value="ECO:0007669"/>
    <property type="project" value="UniProtKB-KW"/>
</dbReference>
<comment type="caution">
    <text evidence="3">The sequence shown here is derived from an EMBL/GenBank/DDBJ whole genome shotgun (WGS) entry which is preliminary data.</text>
</comment>
<evidence type="ECO:0000313" key="3">
    <source>
        <dbReference type="EMBL" id="CAE8638756.1"/>
    </source>
</evidence>
<comment type="similarity">
    <text evidence="1">Belongs to the short-chain dehydrogenases/reductases (SDR) family.</text>
</comment>
<organism evidence="3 4">
    <name type="scientific">Polarella glacialis</name>
    <name type="common">Dinoflagellate</name>
    <dbReference type="NCBI Taxonomy" id="89957"/>
    <lineage>
        <taxon>Eukaryota</taxon>
        <taxon>Sar</taxon>
        <taxon>Alveolata</taxon>
        <taxon>Dinophyceae</taxon>
        <taxon>Suessiales</taxon>
        <taxon>Suessiaceae</taxon>
        <taxon>Polarella</taxon>
    </lineage>
</organism>
<dbReference type="PANTHER" id="PTHR43180:SF66">
    <property type="entry name" value="SHORT-CHAIN DEHYDROGENASE_REDUCTASE FAMILY PROTEIN"/>
    <property type="match status" value="1"/>
</dbReference>
<dbReference type="PROSITE" id="PS00061">
    <property type="entry name" value="ADH_SHORT"/>
    <property type="match status" value="1"/>
</dbReference>
<dbReference type="Gene3D" id="3.40.50.720">
    <property type="entry name" value="NAD(P)-binding Rossmann-like Domain"/>
    <property type="match status" value="1"/>
</dbReference>
<dbReference type="CDD" id="cd05233">
    <property type="entry name" value="SDR_c"/>
    <property type="match status" value="1"/>
</dbReference>
<dbReference type="AlphaFoldDB" id="A0A813HM08"/>
<feature type="non-terminal residue" evidence="3">
    <location>
        <position position="1"/>
    </location>
</feature>
<evidence type="ECO:0000313" key="4">
    <source>
        <dbReference type="Proteomes" id="UP000626109"/>
    </source>
</evidence>
<dbReference type="InterPro" id="IPR002347">
    <property type="entry name" value="SDR_fam"/>
</dbReference>
<dbReference type="Pfam" id="PF00106">
    <property type="entry name" value="adh_short"/>
    <property type="match status" value="1"/>
</dbReference>
<name>A0A813HM08_POLGL</name>
<dbReference type="Proteomes" id="UP000626109">
    <property type="component" value="Unassembled WGS sequence"/>
</dbReference>
<dbReference type="InterPro" id="IPR036291">
    <property type="entry name" value="NAD(P)-bd_dom_sf"/>
</dbReference>
<evidence type="ECO:0000256" key="2">
    <source>
        <dbReference type="ARBA" id="ARBA00023002"/>
    </source>
</evidence>
<evidence type="ECO:0000256" key="1">
    <source>
        <dbReference type="ARBA" id="ARBA00006484"/>
    </source>
</evidence>
<keyword evidence="2" id="KW-0560">Oxidoreductase</keyword>
<reference evidence="3" key="1">
    <citation type="submission" date="2021-02" db="EMBL/GenBank/DDBJ databases">
        <authorList>
            <person name="Dougan E. K."/>
            <person name="Rhodes N."/>
            <person name="Thang M."/>
            <person name="Chan C."/>
        </authorList>
    </citation>
    <scope>NUCLEOTIDE SEQUENCE</scope>
</reference>
<dbReference type="EMBL" id="CAJNNW010001473">
    <property type="protein sequence ID" value="CAE8638756.1"/>
    <property type="molecule type" value="Genomic_DNA"/>
</dbReference>
<accession>A0A813HM08</accession>
<gene>
    <name evidence="3" type="ORF">PGLA2088_LOCUS1876</name>
</gene>
<protein>
    <submittedName>
        <fullName evidence="3">Uncharacterized protein</fullName>
    </submittedName>
</protein>
<dbReference type="PRINTS" id="PR00081">
    <property type="entry name" value="GDHRDH"/>
</dbReference>
<dbReference type="PANTHER" id="PTHR43180">
    <property type="entry name" value="3-OXOACYL-(ACYL-CARRIER-PROTEIN) REDUCTASE (AFU_ORTHOLOGUE AFUA_6G11210)"/>
    <property type="match status" value="1"/>
</dbReference>
<sequence length="207" mass="22535">EMDVRRLISVAEAAGPIDIFIANAGIPSNGGYEVPNDEWDRILGVNVMQHVYVARHLFPLWQKREGDKYFVVTASAAGLLTQVGSLPYSVTKHAAVGLAEWYRITYAENGIKVSCLCPQAVETGMIPKGSGGGVAGGDGLIQPEKVAQDLVNAMSEGKFLILPHPEVLTYMQRKAADYERWLTGMGRLHRSFGDLVRRSPPISAAKL</sequence>
<proteinExistence type="inferred from homology"/>